<dbReference type="NCBIfam" id="TIGR03591">
    <property type="entry name" value="polynuc_phos"/>
    <property type="match status" value="1"/>
</dbReference>
<dbReference type="NCBIfam" id="TIGR01934">
    <property type="entry name" value="MenG_MenH_UbiE"/>
    <property type="match status" value="1"/>
</dbReference>
<dbReference type="Pfam" id="PF01138">
    <property type="entry name" value="RNase_PH"/>
    <property type="match status" value="1"/>
</dbReference>
<dbReference type="InterPro" id="IPR036612">
    <property type="entry name" value="KH_dom_type_1_sf"/>
</dbReference>
<keyword evidence="8" id="KW-0150">Chloroplast</keyword>
<dbReference type="PANTHER" id="PTHR11252">
    <property type="entry name" value="POLYRIBONUCLEOTIDE NUCLEOTIDYLTRANSFERASE"/>
    <property type="match status" value="1"/>
</dbReference>
<keyword evidence="4 8" id="KW-0808">Transferase</keyword>
<comment type="function">
    <text evidence="8">Involved in the biosynthesis of phylloquinone (vitamin K1). Methyltransferase required for the conversion of 2-phytyl-1,4-beta-naphthoquinol to phylloquinol.</text>
</comment>
<dbReference type="InterPro" id="IPR003029">
    <property type="entry name" value="S1_domain"/>
</dbReference>
<dbReference type="GO" id="GO:0052624">
    <property type="term" value="F:2-phytyl-1,4-naphthoquinone methyltransferase activity"/>
    <property type="evidence" value="ECO:0007669"/>
    <property type="project" value="UniProtKB-UniRule"/>
</dbReference>
<reference evidence="12 13" key="1">
    <citation type="submission" date="2024-01" db="EMBL/GenBank/DDBJ databases">
        <title>Genome assemblies of Stephania.</title>
        <authorList>
            <person name="Yang L."/>
        </authorList>
    </citation>
    <scope>NUCLEOTIDE SEQUENCE [LARGE SCALE GENOMIC DNA]</scope>
    <source>
        <strain evidence="12">YNDBR</strain>
        <tissue evidence="12">Leaf</tissue>
    </source>
</reference>
<dbReference type="SUPFAM" id="SSF46915">
    <property type="entry name" value="Polynucleotide phosphorylase/guanosine pentaphosphate synthase (PNPase/GPSI), domain 3"/>
    <property type="match status" value="1"/>
</dbReference>
<dbReference type="Pfam" id="PF03725">
    <property type="entry name" value="RNase_PH_C"/>
    <property type="match status" value="1"/>
</dbReference>
<dbReference type="FunFam" id="3.30.230.70:FF:000020">
    <property type="entry name" value="Polyribonucleotide nucleotidyltransferase 2 mitochondrial"/>
    <property type="match status" value="1"/>
</dbReference>
<dbReference type="InterPro" id="IPR027408">
    <property type="entry name" value="PNPase/RNase_PH_dom_sf"/>
</dbReference>
<dbReference type="SUPFAM" id="SSF53335">
    <property type="entry name" value="S-adenosyl-L-methionine-dependent methyltransferases"/>
    <property type="match status" value="1"/>
</dbReference>
<dbReference type="Pfam" id="PF01209">
    <property type="entry name" value="Ubie_methyltran"/>
    <property type="match status" value="1"/>
</dbReference>
<dbReference type="NCBIfam" id="NF008805">
    <property type="entry name" value="PRK11824.1"/>
    <property type="match status" value="1"/>
</dbReference>
<dbReference type="SUPFAM" id="SSF54211">
    <property type="entry name" value="Ribosomal protein S5 domain 2-like"/>
    <property type="match status" value="2"/>
</dbReference>
<evidence type="ECO:0000256" key="1">
    <source>
        <dbReference type="ARBA" id="ARBA00007404"/>
    </source>
</evidence>
<dbReference type="AlphaFoldDB" id="A0AAP0FEK6"/>
<dbReference type="SUPFAM" id="SSF54791">
    <property type="entry name" value="Eukaryotic type KH-domain (KH-domain type I)"/>
    <property type="match status" value="1"/>
</dbReference>
<dbReference type="SMART" id="SM00316">
    <property type="entry name" value="S1"/>
    <property type="match status" value="1"/>
</dbReference>
<dbReference type="CDD" id="cd02393">
    <property type="entry name" value="KH-I_PNPase"/>
    <property type="match status" value="1"/>
</dbReference>
<dbReference type="InterPro" id="IPR015847">
    <property type="entry name" value="ExoRNase_PH_dom2"/>
</dbReference>
<dbReference type="InterPro" id="IPR029063">
    <property type="entry name" value="SAM-dependent_MTases_sf"/>
</dbReference>
<comment type="catalytic activity">
    <reaction evidence="8">
        <text>demethylphylloquinol + S-adenosyl-L-methionine = phylloquinol + S-adenosyl-L-homocysteine + H(+)</text>
        <dbReference type="Rhea" id="RHEA:40551"/>
        <dbReference type="ChEBI" id="CHEBI:15378"/>
        <dbReference type="ChEBI" id="CHEBI:28433"/>
        <dbReference type="ChEBI" id="CHEBI:57856"/>
        <dbReference type="ChEBI" id="CHEBI:59789"/>
        <dbReference type="ChEBI" id="CHEBI:87844"/>
        <dbReference type="EC" id="2.1.1.329"/>
    </reaction>
</comment>
<dbReference type="NCBIfam" id="NF001244">
    <property type="entry name" value="PRK00216.1-5"/>
    <property type="match status" value="1"/>
</dbReference>
<dbReference type="EC" id="2.1.1.329" evidence="8"/>
<dbReference type="GO" id="GO:0009570">
    <property type="term" value="C:chloroplast stroma"/>
    <property type="evidence" value="ECO:0007669"/>
    <property type="project" value="TreeGrafter"/>
</dbReference>
<evidence type="ECO:0000256" key="7">
    <source>
        <dbReference type="ARBA" id="ARBA00022884"/>
    </source>
</evidence>
<dbReference type="FunFam" id="2.40.50.140:FF:000189">
    <property type="entry name" value="Polyribonucleotide nucleotidyltransferase, putative"/>
    <property type="match status" value="1"/>
</dbReference>
<dbReference type="SMART" id="SM00322">
    <property type="entry name" value="KH"/>
    <property type="match status" value="1"/>
</dbReference>
<dbReference type="InterPro" id="IPR004087">
    <property type="entry name" value="KH_dom"/>
</dbReference>
<dbReference type="InterPro" id="IPR036456">
    <property type="entry name" value="PNPase_PH_RNA-bd_sf"/>
</dbReference>
<evidence type="ECO:0000313" key="12">
    <source>
        <dbReference type="EMBL" id="KAK9108127.1"/>
    </source>
</evidence>
<evidence type="ECO:0000313" key="13">
    <source>
        <dbReference type="Proteomes" id="UP001420932"/>
    </source>
</evidence>
<evidence type="ECO:0000256" key="2">
    <source>
        <dbReference type="ARBA" id="ARBA00022490"/>
    </source>
</evidence>
<dbReference type="CDD" id="cd02440">
    <property type="entry name" value="AdoMet_MTases"/>
    <property type="match status" value="1"/>
</dbReference>
<dbReference type="InterPro" id="IPR036345">
    <property type="entry name" value="ExoRNase_PH_dom2_sf"/>
</dbReference>
<dbReference type="HAMAP" id="MF_01813">
    <property type="entry name" value="MenG_UbiE_methyltr"/>
    <property type="match status" value="1"/>
</dbReference>
<evidence type="ECO:0000256" key="8">
    <source>
        <dbReference type="HAMAP-Rule" id="MF_03192"/>
    </source>
</evidence>
<dbReference type="GO" id="GO:0005829">
    <property type="term" value="C:cytosol"/>
    <property type="evidence" value="ECO:0007669"/>
    <property type="project" value="TreeGrafter"/>
</dbReference>
<keyword evidence="6" id="KW-0548">Nucleotidyltransferase</keyword>
<keyword evidence="7 9" id="KW-0694">RNA-binding</keyword>
<dbReference type="FunFam" id="3.30.1370.10:FF:000001">
    <property type="entry name" value="Polyribonucleotide nucleotidyltransferase"/>
    <property type="match status" value="1"/>
</dbReference>
<dbReference type="GO" id="GO:0005739">
    <property type="term" value="C:mitochondrion"/>
    <property type="evidence" value="ECO:0007669"/>
    <property type="project" value="TreeGrafter"/>
</dbReference>
<dbReference type="GO" id="GO:0042372">
    <property type="term" value="P:phylloquinone biosynthetic process"/>
    <property type="evidence" value="ECO:0007669"/>
    <property type="project" value="UniProtKB-UniRule"/>
</dbReference>
<name>A0AAP0FEK6_9MAGN</name>
<evidence type="ECO:0000256" key="10">
    <source>
        <dbReference type="SAM" id="MobiDB-lite"/>
    </source>
</evidence>
<keyword evidence="3 8" id="KW-0489">Methyltransferase</keyword>
<protein>
    <recommendedName>
        <fullName evidence="8">2-phytyl-1,4-beta-naphthoquinone methyltransferase, chloroplastic</fullName>
        <ecNumber evidence="8">2.1.1.329</ecNumber>
    </recommendedName>
    <alternativeName>
        <fullName evidence="8">Demethylphylloquinone methyltransferase</fullName>
    </alternativeName>
    <alternativeName>
        <fullName evidence="8">Menaquinone biosynthesis methyltransferase ubiE-like protein</fullName>
    </alternativeName>
</protein>
<evidence type="ECO:0000259" key="11">
    <source>
        <dbReference type="PROSITE" id="PS50126"/>
    </source>
</evidence>
<dbReference type="HAMAP" id="MF_01982">
    <property type="entry name" value="MenG_phylloquinone_subfam"/>
    <property type="match status" value="1"/>
</dbReference>
<dbReference type="GO" id="GO:0003723">
    <property type="term" value="F:RNA binding"/>
    <property type="evidence" value="ECO:0007669"/>
    <property type="project" value="UniProtKB-UniRule"/>
</dbReference>
<dbReference type="PROSITE" id="PS50126">
    <property type="entry name" value="S1"/>
    <property type="match status" value="1"/>
</dbReference>
<dbReference type="InterPro" id="IPR012340">
    <property type="entry name" value="NA-bd_OB-fold"/>
</dbReference>
<evidence type="ECO:0000256" key="6">
    <source>
        <dbReference type="ARBA" id="ARBA00022695"/>
    </source>
</evidence>
<evidence type="ECO:0000256" key="9">
    <source>
        <dbReference type="PROSITE-ProRule" id="PRU00117"/>
    </source>
</evidence>
<dbReference type="InterPro" id="IPR015848">
    <property type="entry name" value="PNPase_PH_RNA-bd_bac/org-type"/>
</dbReference>
<dbReference type="SUPFAM" id="SSF50249">
    <property type="entry name" value="Nucleic acid-binding proteins"/>
    <property type="match status" value="1"/>
</dbReference>
<evidence type="ECO:0000256" key="4">
    <source>
        <dbReference type="ARBA" id="ARBA00022679"/>
    </source>
</evidence>
<dbReference type="GO" id="GO:0000175">
    <property type="term" value="F:3'-5'-RNA exonuclease activity"/>
    <property type="evidence" value="ECO:0007669"/>
    <property type="project" value="TreeGrafter"/>
</dbReference>
<dbReference type="GO" id="GO:0004654">
    <property type="term" value="F:polyribonucleotide nucleotidyltransferase activity"/>
    <property type="evidence" value="ECO:0007669"/>
    <property type="project" value="InterPro"/>
</dbReference>
<dbReference type="InterPro" id="IPR001247">
    <property type="entry name" value="ExoRNase_PH_dom1"/>
</dbReference>
<dbReference type="CDD" id="cd11364">
    <property type="entry name" value="RNase_PH_PNPase_2"/>
    <property type="match status" value="1"/>
</dbReference>
<dbReference type="InterPro" id="IPR023576">
    <property type="entry name" value="UbiE/COQ5_MeTrFase_CS"/>
</dbReference>
<comment type="similarity">
    <text evidence="8">Belongs to the class I-like SAM-binding methyltransferase superfamily. MenG/UbiE family.</text>
</comment>
<dbReference type="GO" id="GO:0000958">
    <property type="term" value="P:mitochondrial mRNA catabolic process"/>
    <property type="evidence" value="ECO:0007669"/>
    <property type="project" value="TreeGrafter"/>
</dbReference>
<organism evidence="12 13">
    <name type="scientific">Stephania yunnanensis</name>
    <dbReference type="NCBI Taxonomy" id="152371"/>
    <lineage>
        <taxon>Eukaryota</taxon>
        <taxon>Viridiplantae</taxon>
        <taxon>Streptophyta</taxon>
        <taxon>Embryophyta</taxon>
        <taxon>Tracheophyta</taxon>
        <taxon>Spermatophyta</taxon>
        <taxon>Magnoliopsida</taxon>
        <taxon>Ranunculales</taxon>
        <taxon>Menispermaceae</taxon>
        <taxon>Menispermoideae</taxon>
        <taxon>Cissampelideae</taxon>
        <taxon>Stephania</taxon>
    </lineage>
</organism>
<keyword evidence="5 8" id="KW-0949">S-adenosyl-L-methionine</keyword>
<dbReference type="Gene3D" id="3.30.230.70">
    <property type="entry name" value="GHMP Kinase, N-terminal domain"/>
    <property type="match status" value="3"/>
</dbReference>
<dbReference type="InterPro" id="IPR020568">
    <property type="entry name" value="Ribosomal_Su5_D2-typ_SF"/>
</dbReference>
<dbReference type="InterPro" id="IPR004033">
    <property type="entry name" value="UbiE/COQ5_MeTrFase"/>
</dbReference>
<evidence type="ECO:0000256" key="5">
    <source>
        <dbReference type="ARBA" id="ARBA00022691"/>
    </source>
</evidence>
<comment type="caution">
    <text evidence="12">The sequence shown here is derived from an EMBL/GenBank/DDBJ whole genome shotgun (WGS) entry which is preliminary data.</text>
</comment>
<keyword evidence="8" id="KW-0934">Plastid</keyword>
<dbReference type="InterPro" id="IPR032904">
    <property type="entry name" value="MenG"/>
</dbReference>
<comment type="subcellular location">
    <subcellularLocation>
        <location evidence="8">Plastid</location>
        <location evidence="8">Chloroplast</location>
    </subcellularLocation>
</comment>
<dbReference type="Gene3D" id="2.40.50.140">
    <property type="entry name" value="Nucleic acid-binding proteins"/>
    <property type="match status" value="1"/>
</dbReference>
<dbReference type="Gene3D" id="3.30.1370.10">
    <property type="entry name" value="K Homology domain, type 1"/>
    <property type="match status" value="1"/>
</dbReference>
<comment type="similarity">
    <text evidence="1">Belongs to the polyribonucleotide nucleotidyltransferase family.</text>
</comment>
<feature type="compositionally biased region" description="Polar residues" evidence="10">
    <location>
        <begin position="764"/>
        <end position="781"/>
    </location>
</feature>
<dbReference type="Gene3D" id="3.40.50.150">
    <property type="entry name" value="Vaccinia Virus protein VP39"/>
    <property type="match status" value="1"/>
</dbReference>
<accession>A0AAP0FEK6</accession>
<dbReference type="PROSITE" id="PS51608">
    <property type="entry name" value="SAM_MT_UBIE"/>
    <property type="match status" value="1"/>
</dbReference>
<dbReference type="SUPFAM" id="SSF55666">
    <property type="entry name" value="Ribonuclease PH domain 2-like"/>
    <property type="match status" value="2"/>
</dbReference>
<dbReference type="PROSITE" id="PS50084">
    <property type="entry name" value="KH_TYPE_1"/>
    <property type="match status" value="1"/>
</dbReference>
<keyword evidence="13" id="KW-1185">Reference proteome</keyword>
<feature type="domain" description="S1 motif" evidence="11">
    <location>
        <begin position="629"/>
        <end position="710"/>
    </location>
</feature>
<gene>
    <name evidence="8" type="primary">MENG</name>
    <name evidence="12" type="ORF">Syun_024138</name>
</gene>
<feature type="region of interest" description="Disordered" evidence="10">
    <location>
        <begin position="753"/>
        <end position="796"/>
    </location>
</feature>
<dbReference type="Pfam" id="PF03726">
    <property type="entry name" value="PNPase"/>
    <property type="match status" value="1"/>
</dbReference>
<sequence>MARALASRANPLISSLPAFLTWRGLGFRSICSGRLGHLSSSPEAQSSPGTKFLQTFTEEFQVGSHSITLETGKIARFANGSVVLAMEETRVLATVASAKGDGVLDFLPLTVTAYALSSDGKQDPDVMAANATSAALMLSDIPWGGPIGVIRIGRIDGQFLINPSMAELSLSDLNLVYACTREKTLMMDVQAREISENDLKSALRLAHLEAVKYLEPQLSLAAKAGKKKKEYKLSMISNVTLEKVKALAEAPIEAVFTDPSYGKFERGEALDKITKDVKKVLAEECDEESLKVLPKAVDTVRKGVVRKRIIEKELRVDGRHLDEVRPLYCESGNLPILHGSSLFSRGDTQVLCTVTLGAPGDAQRLDSLVGPSTKRFMLHYSFPPFSINEVGKRGGLNRREIGHGTLAEKALLAVLPPEEDFPYTVRVNSEVMASDGSTSMATVCGGSMALMDAGIPLREHVAGVSVGLVTEADPSTGVVKDYRILTDILGLEDHLGDMDFKIAGTRKGVTAIQLDIKPAGIPLDIICECLEPALRGRLHILDHMEREINSPRTQEDRNSPRLANMKFSNDSLRRLIGPQGATKRKFEQETGARISVSDGTLTIHAKNHTIMDKAQDMVEFLIGREIEVGGIYKGIVSSIKEYGAFVDFNGGQQGLLHISELSHDPVSRVSDVVSVGQKLSLMCIGQDVREHNHRRSYTVSILNSLQLSLKATSTSPLEEGKSSDIHGFSPPVKPPSNVWASVGALSNLDSEFEESLAKEDENQETPTSYSASNSQATSKSNKGAKEKDRDGMGTSARSLKLGDKLVGKVHQIRAHGLVLDLGGGVHGMYKFKVEEISKWVKLYKLSVLASLLREFQLWICWRTHNAVAAIYFQAWQALAEAKASPSITNKHAHSASLFRGANERRELFSRVSLVYDNLNDLLSLGQHRIWKRMAVSWSGAKRGDSVLDLCCGSGDLAFLLSQKVGSDGQVTGLDFSSDQLSIASSRQRSRACFDNIVWIEGDALNLPFPSTCFDAITVGYGLRNLLDRQKAMKEILRVLKPGSKVSVLDFNKNTESYITFIQEWMIDNVVIPVASSYNLAKEYEYLKSSIREFLTGRELEELALEVGFSSAKHYEIGAGLMGNLVATC</sequence>
<dbReference type="Pfam" id="PF00013">
    <property type="entry name" value="KH_1"/>
    <property type="match status" value="1"/>
</dbReference>
<dbReference type="Proteomes" id="UP001420932">
    <property type="component" value="Unassembled WGS sequence"/>
</dbReference>
<keyword evidence="2" id="KW-0963">Cytoplasm</keyword>
<dbReference type="Pfam" id="PF00575">
    <property type="entry name" value="S1"/>
    <property type="match status" value="1"/>
</dbReference>
<dbReference type="InterPro" id="IPR004088">
    <property type="entry name" value="KH_dom_type_1"/>
</dbReference>
<proteinExistence type="inferred from homology"/>
<dbReference type="GO" id="GO:0032259">
    <property type="term" value="P:methylation"/>
    <property type="evidence" value="ECO:0007669"/>
    <property type="project" value="UniProtKB-KW"/>
</dbReference>
<dbReference type="EMBL" id="JBBNAF010000010">
    <property type="protein sequence ID" value="KAK9108127.1"/>
    <property type="molecule type" value="Genomic_DNA"/>
</dbReference>
<dbReference type="GO" id="GO:0000965">
    <property type="term" value="P:mitochondrial RNA 3'-end processing"/>
    <property type="evidence" value="ECO:0007669"/>
    <property type="project" value="TreeGrafter"/>
</dbReference>
<evidence type="ECO:0000256" key="3">
    <source>
        <dbReference type="ARBA" id="ARBA00022603"/>
    </source>
</evidence>
<dbReference type="InterPro" id="IPR012162">
    <property type="entry name" value="PNPase"/>
</dbReference>
<dbReference type="PROSITE" id="PS01183">
    <property type="entry name" value="UBIE_1"/>
    <property type="match status" value="1"/>
</dbReference>
<dbReference type="PANTHER" id="PTHR11252:SF16">
    <property type="entry name" value="POLYRIBONUCLEOTIDE NUCLEOTIDYLTRANSFERASE 2, MITOCHONDRIAL"/>
    <property type="match status" value="1"/>
</dbReference>